<dbReference type="Gene3D" id="3.40.50.720">
    <property type="entry name" value="NAD(P)-binding Rossmann-like Domain"/>
    <property type="match status" value="1"/>
</dbReference>
<dbReference type="PANTHER" id="PTHR33303:SF2">
    <property type="entry name" value="COA-BINDING DOMAIN-CONTAINING PROTEIN"/>
    <property type="match status" value="1"/>
</dbReference>
<gene>
    <name evidence="3" type="ORF">LECACI_7A006488</name>
</gene>
<feature type="region of interest" description="Disordered" evidence="1">
    <location>
        <begin position="134"/>
        <end position="188"/>
    </location>
</feature>
<organism evidence="3 4">
    <name type="scientific">Lecanosticta acicola</name>
    <dbReference type="NCBI Taxonomy" id="111012"/>
    <lineage>
        <taxon>Eukaryota</taxon>
        <taxon>Fungi</taxon>
        <taxon>Dikarya</taxon>
        <taxon>Ascomycota</taxon>
        <taxon>Pezizomycotina</taxon>
        <taxon>Dothideomycetes</taxon>
        <taxon>Dothideomycetidae</taxon>
        <taxon>Mycosphaerellales</taxon>
        <taxon>Mycosphaerellaceae</taxon>
        <taxon>Lecanosticta</taxon>
    </lineage>
</organism>
<dbReference type="AlphaFoldDB" id="A0AAI9ECS4"/>
<dbReference type="InterPro" id="IPR003781">
    <property type="entry name" value="CoA-bd"/>
</dbReference>
<protein>
    <recommendedName>
        <fullName evidence="2">CoA-binding domain-containing protein</fullName>
    </recommendedName>
</protein>
<dbReference type="InterPro" id="IPR036291">
    <property type="entry name" value="NAD(P)-bd_dom_sf"/>
</dbReference>
<sequence>MSTEDMQSAAAKFFTAKQFAVAGASSFPSKFGHRIFAWYLQHDLPAIPLNPTCSSVQVRQKEYETVPSPFQVPNPKETGLSVITPPPITGKLLQEAKEAGIMAVWLQPGSFTQKELEYALEEFPGAAVGGFAEGTVGGEGCTVNRTSKRSLRPKVEGVRNQPPRNAAKKQKTSRGERIDRASQAQGTE</sequence>
<dbReference type="Pfam" id="PF13380">
    <property type="entry name" value="CoA_binding_2"/>
    <property type="match status" value="1"/>
</dbReference>
<name>A0AAI9ECS4_9PEZI</name>
<accession>A0AAI9ECS4</accession>
<reference evidence="3" key="1">
    <citation type="submission" date="2023-11" db="EMBL/GenBank/DDBJ databases">
        <authorList>
            <person name="Alioto T."/>
            <person name="Alioto T."/>
            <person name="Gomez Garrido J."/>
        </authorList>
    </citation>
    <scope>NUCLEOTIDE SEQUENCE</scope>
</reference>
<evidence type="ECO:0000313" key="4">
    <source>
        <dbReference type="Proteomes" id="UP001296104"/>
    </source>
</evidence>
<comment type="caution">
    <text evidence="3">The sequence shown here is derived from an EMBL/GenBank/DDBJ whole genome shotgun (WGS) entry which is preliminary data.</text>
</comment>
<dbReference type="Proteomes" id="UP001296104">
    <property type="component" value="Unassembled WGS sequence"/>
</dbReference>
<dbReference type="EMBL" id="CAVMBE010000047">
    <property type="protein sequence ID" value="CAK4031330.1"/>
    <property type="molecule type" value="Genomic_DNA"/>
</dbReference>
<evidence type="ECO:0000259" key="2">
    <source>
        <dbReference type="Pfam" id="PF13380"/>
    </source>
</evidence>
<evidence type="ECO:0000313" key="3">
    <source>
        <dbReference type="EMBL" id="CAK4031330.1"/>
    </source>
</evidence>
<evidence type="ECO:0000256" key="1">
    <source>
        <dbReference type="SAM" id="MobiDB-lite"/>
    </source>
</evidence>
<dbReference type="SUPFAM" id="SSF51735">
    <property type="entry name" value="NAD(P)-binding Rossmann-fold domains"/>
    <property type="match status" value="1"/>
</dbReference>
<keyword evidence="4" id="KW-1185">Reference proteome</keyword>
<proteinExistence type="predicted"/>
<dbReference type="PANTHER" id="PTHR33303">
    <property type="entry name" value="CYTOPLASMIC PROTEIN-RELATED"/>
    <property type="match status" value="1"/>
</dbReference>
<feature type="domain" description="CoA-binding" evidence="2">
    <location>
        <begin position="17"/>
        <end position="121"/>
    </location>
</feature>